<dbReference type="Pfam" id="PF13966">
    <property type="entry name" value="zf-RVT"/>
    <property type="match status" value="1"/>
</dbReference>
<dbReference type="OrthoDB" id="1111448at2759"/>
<dbReference type="CDD" id="cd06222">
    <property type="entry name" value="RNase_H_like"/>
    <property type="match status" value="1"/>
</dbReference>
<protein>
    <recommendedName>
        <fullName evidence="5">Reverse transcriptase zinc-binding domain-containing protein</fullName>
    </recommendedName>
</protein>
<dbReference type="PANTHER" id="PTHR33116">
    <property type="entry name" value="REVERSE TRANSCRIPTASE ZINC-BINDING DOMAIN-CONTAINING PROTEIN-RELATED-RELATED"/>
    <property type="match status" value="1"/>
</dbReference>
<dbReference type="Pfam" id="PF13456">
    <property type="entry name" value="RVT_3"/>
    <property type="match status" value="1"/>
</dbReference>
<organism evidence="3 4">
    <name type="scientific">Microthlaspi erraticum</name>
    <dbReference type="NCBI Taxonomy" id="1685480"/>
    <lineage>
        <taxon>Eukaryota</taxon>
        <taxon>Viridiplantae</taxon>
        <taxon>Streptophyta</taxon>
        <taxon>Embryophyta</taxon>
        <taxon>Tracheophyta</taxon>
        <taxon>Spermatophyta</taxon>
        <taxon>Magnoliopsida</taxon>
        <taxon>eudicotyledons</taxon>
        <taxon>Gunneridae</taxon>
        <taxon>Pentapetalae</taxon>
        <taxon>rosids</taxon>
        <taxon>malvids</taxon>
        <taxon>Brassicales</taxon>
        <taxon>Brassicaceae</taxon>
        <taxon>Coluteocarpeae</taxon>
        <taxon>Microthlaspi</taxon>
    </lineage>
</organism>
<sequence length="573" mass="66120">MAMPMYAMTCFKLPVKLCKDLTSAMMTYWWSTEENKSKIHWVGWEKLTLPKKAGGLGFRDIQVFNQALLAKQAWRLLHDPQSLFSRFFKSRYYADGDLLSASSGRGASYGWRSIIYGRELLRKGLRRSIGNGKATLVWVDNWLYDGIPSRPGGRHSLMNIELRVSDLIDETRQNWNMTILRELFNRDDIELICRQRPYTSREDSFVWTGTKNGVYTVKTGYDLMSKIKHKDLYTQAEAQPSMYPIYEKCWKVKSTPKIKVFMWKACSGSLAVMERLRTRGIRGDLGCLLCQHELESINHILFECPQARLVWALSNVPSPENGFCSSLFENLNLFGVMARKDVPEDIRSVPPWVLWVLWKNRNAMVFEGKRFEPHEVVGKAFDDARQWSMAQNRVENIIPATEPVVMRWSPPETGHFKCNIEFSWSQSKAISGASWVLRDSLGTVLCHSRRSYTNVSTCFDAKIRSWEWALQCMKDLHRENVTFSSSSMEIIKALNQPSQWPAFMGHIAGLIMLTRDQIGWDISFEDRRCNMGAFEIARCVTSDDRLSSYVETGVPSWMRNFFHMEKANLNGVG</sequence>
<feature type="domain" description="Reverse transcriptase zinc-binding" evidence="2">
    <location>
        <begin position="216"/>
        <end position="311"/>
    </location>
</feature>
<gene>
    <name evidence="3" type="ORF">MERR_LOCUS27463</name>
</gene>
<keyword evidence="4" id="KW-1185">Reference proteome</keyword>
<evidence type="ECO:0000259" key="2">
    <source>
        <dbReference type="Pfam" id="PF13966"/>
    </source>
</evidence>
<dbReference type="InterPro" id="IPR002156">
    <property type="entry name" value="RNaseH_domain"/>
</dbReference>
<dbReference type="GO" id="GO:0003676">
    <property type="term" value="F:nucleic acid binding"/>
    <property type="evidence" value="ECO:0007669"/>
    <property type="project" value="InterPro"/>
</dbReference>
<name>A0A6D2JSN0_9BRAS</name>
<dbReference type="Proteomes" id="UP000467841">
    <property type="component" value="Unassembled WGS sequence"/>
</dbReference>
<dbReference type="InterPro" id="IPR026960">
    <property type="entry name" value="RVT-Znf"/>
</dbReference>
<comment type="caution">
    <text evidence="3">The sequence shown here is derived from an EMBL/GenBank/DDBJ whole genome shotgun (WGS) entry which is preliminary data.</text>
</comment>
<evidence type="ECO:0000259" key="1">
    <source>
        <dbReference type="Pfam" id="PF13456"/>
    </source>
</evidence>
<reference evidence="3" key="1">
    <citation type="submission" date="2020-01" db="EMBL/GenBank/DDBJ databases">
        <authorList>
            <person name="Mishra B."/>
        </authorList>
    </citation>
    <scope>NUCLEOTIDE SEQUENCE [LARGE SCALE GENOMIC DNA]</scope>
</reference>
<dbReference type="AlphaFoldDB" id="A0A6D2JSN0"/>
<evidence type="ECO:0000313" key="3">
    <source>
        <dbReference type="EMBL" id="CAA7040228.1"/>
    </source>
</evidence>
<dbReference type="GO" id="GO:0004523">
    <property type="term" value="F:RNA-DNA hybrid ribonuclease activity"/>
    <property type="evidence" value="ECO:0007669"/>
    <property type="project" value="InterPro"/>
</dbReference>
<proteinExistence type="predicted"/>
<feature type="domain" description="RNase H type-1" evidence="1">
    <location>
        <begin position="423"/>
        <end position="499"/>
    </location>
</feature>
<evidence type="ECO:0008006" key="5">
    <source>
        <dbReference type="Google" id="ProtNLM"/>
    </source>
</evidence>
<dbReference type="EMBL" id="CACVBM020001225">
    <property type="protein sequence ID" value="CAA7040228.1"/>
    <property type="molecule type" value="Genomic_DNA"/>
</dbReference>
<evidence type="ECO:0000313" key="4">
    <source>
        <dbReference type="Proteomes" id="UP000467841"/>
    </source>
</evidence>
<dbReference type="PANTHER" id="PTHR33116:SF86">
    <property type="entry name" value="REVERSE TRANSCRIPTASE DOMAIN-CONTAINING PROTEIN"/>
    <property type="match status" value="1"/>
</dbReference>
<accession>A0A6D2JSN0</accession>
<dbReference type="InterPro" id="IPR044730">
    <property type="entry name" value="RNase_H-like_dom_plant"/>
</dbReference>